<dbReference type="RefSeq" id="WP_244674743.1">
    <property type="nucleotide sequence ID" value="NZ_CP095046.1"/>
</dbReference>
<keyword evidence="2" id="KW-1185">Reference proteome</keyword>
<dbReference type="KEGG" id="hcu:MUN79_22310"/>
<evidence type="ECO:0000313" key="1">
    <source>
        <dbReference type="EMBL" id="UOQ71335.1"/>
    </source>
</evidence>
<name>A0A8T9Q2T0_9BACT</name>
<accession>A0A8T9Q2T0</accession>
<evidence type="ECO:0000313" key="2">
    <source>
        <dbReference type="Proteomes" id="UP000831796"/>
    </source>
</evidence>
<protein>
    <submittedName>
        <fullName evidence="1">Uncharacterized protein</fullName>
    </submittedName>
</protein>
<reference evidence="1" key="1">
    <citation type="submission" date="2022-04" db="EMBL/GenBank/DDBJ databases">
        <title>Hymenobacter sp. isolated from the air.</title>
        <authorList>
            <person name="Won M."/>
            <person name="Lee C.-M."/>
            <person name="Woen H.-Y."/>
            <person name="Kwon S.-W."/>
        </authorList>
    </citation>
    <scope>NUCLEOTIDE SEQUENCE</scope>
    <source>
        <strain evidence="1">5116S-3</strain>
    </source>
</reference>
<dbReference type="AlphaFoldDB" id="A0A8T9Q2T0"/>
<sequence length="252" mass="28699">MKLTVVGGCFPVQHNISQAGLYHQTLKRELQQTGRVAAVEVDVIRYERFQNCLAKIAASHARQPIGALLFHLRAEPVLRLLKLYYRYLDDAGRLRHALNLPFLQLVQPEKYDLLTVRPRTPAPIVPRPETPRRRRLRELNYRAGYVLGNRRFAFRQYERLVNSILEFCTRHAIPLVIIGPVSRPASVYENQLSAALHEYIASRLPASAAVQYLNPWAKPTSRASRCSSKMASTSAPPGTTGWRPCCTRPCFR</sequence>
<dbReference type="Proteomes" id="UP000831796">
    <property type="component" value="Chromosome"/>
</dbReference>
<organism evidence="1 2">
    <name type="scientific">Hymenobacter cellulosilyticus</name>
    <dbReference type="NCBI Taxonomy" id="2932248"/>
    <lineage>
        <taxon>Bacteria</taxon>
        <taxon>Pseudomonadati</taxon>
        <taxon>Bacteroidota</taxon>
        <taxon>Cytophagia</taxon>
        <taxon>Cytophagales</taxon>
        <taxon>Hymenobacteraceae</taxon>
        <taxon>Hymenobacter</taxon>
    </lineage>
</organism>
<dbReference type="EMBL" id="CP095046">
    <property type="protein sequence ID" value="UOQ71335.1"/>
    <property type="molecule type" value="Genomic_DNA"/>
</dbReference>
<proteinExistence type="predicted"/>
<gene>
    <name evidence="1" type="ORF">MUN79_22310</name>
</gene>